<evidence type="ECO:0000256" key="5">
    <source>
        <dbReference type="SAM" id="MobiDB-lite"/>
    </source>
</evidence>
<dbReference type="SUPFAM" id="SSF55856">
    <property type="entry name" value="Cytochrome b5-like heme/steroid binding domain"/>
    <property type="match status" value="1"/>
</dbReference>
<evidence type="ECO:0000313" key="7">
    <source>
        <dbReference type="EMBL" id="TPX58901.1"/>
    </source>
</evidence>
<sequence length="244" mass="26343">MSEQQPLPPVPQLCLDNLPEDSDSDSSSEDDSIVTSADIKRLLISSISTSSSSLSPSTAYAVRKPQQQQPPPPPQAKTTTDKDGFKVPLPPSTSSPSSSSSTAADRDAKLNAFPALNGPQRAGVLGSARRKVPLEPGHSPLDWARLLTSGKNLRGVPQLARYTLADVAAHRKRDDCWMSIQGKVYNVTHYMKFHPGGAGQLMRGAGKDATELFMKVHPWVNVDTLLDKCQVGYLVKDNINPDDS</sequence>
<keyword evidence="8" id="KW-1185">Reference proteome</keyword>
<dbReference type="PROSITE" id="PS50255">
    <property type="entry name" value="CYTOCHROME_B5_2"/>
    <property type="match status" value="1"/>
</dbReference>
<feature type="region of interest" description="Disordered" evidence="5">
    <location>
        <begin position="1"/>
        <end position="105"/>
    </location>
</feature>
<dbReference type="InterPro" id="IPR001199">
    <property type="entry name" value="Cyt_B5-like_heme/steroid-bd"/>
</dbReference>
<feature type="compositionally biased region" description="Low complexity" evidence="5">
    <location>
        <begin position="42"/>
        <end position="58"/>
    </location>
</feature>
<dbReference type="AlphaFoldDB" id="A0A507E5A1"/>
<organism evidence="7 8">
    <name type="scientific">Powellomyces hirtus</name>
    <dbReference type="NCBI Taxonomy" id="109895"/>
    <lineage>
        <taxon>Eukaryota</taxon>
        <taxon>Fungi</taxon>
        <taxon>Fungi incertae sedis</taxon>
        <taxon>Chytridiomycota</taxon>
        <taxon>Chytridiomycota incertae sedis</taxon>
        <taxon>Chytridiomycetes</taxon>
        <taxon>Spizellomycetales</taxon>
        <taxon>Powellomycetaceae</taxon>
        <taxon>Powellomyces</taxon>
    </lineage>
</organism>
<proteinExistence type="inferred from homology"/>
<keyword evidence="2 4" id="KW-0479">Metal-binding</keyword>
<dbReference type="PROSITE" id="PS00191">
    <property type="entry name" value="CYTOCHROME_B5_1"/>
    <property type="match status" value="1"/>
</dbReference>
<protein>
    <recommendedName>
        <fullName evidence="6">Cytochrome b5 heme-binding domain-containing protein</fullName>
    </recommendedName>
</protein>
<accession>A0A507E5A1</accession>
<dbReference type="InterPro" id="IPR018506">
    <property type="entry name" value="Cyt_B5_heme-BS"/>
</dbReference>
<dbReference type="GO" id="GO:0005737">
    <property type="term" value="C:cytoplasm"/>
    <property type="evidence" value="ECO:0007669"/>
    <property type="project" value="TreeGrafter"/>
</dbReference>
<dbReference type="InterPro" id="IPR051872">
    <property type="entry name" value="Cytochrome_b5/Flavoprotein_Rdt"/>
</dbReference>
<name>A0A507E5A1_9FUNG</name>
<evidence type="ECO:0000256" key="2">
    <source>
        <dbReference type="ARBA" id="ARBA00022723"/>
    </source>
</evidence>
<keyword evidence="1 4" id="KW-0349">Heme</keyword>
<evidence type="ECO:0000259" key="6">
    <source>
        <dbReference type="PROSITE" id="PS50255"/>
    </source>
</evidence>
<dbReference type="FunFam" id="3.10.120.10:FF:000001">
    <property type="entry name" value="Cytochrome b5 reductase 4"/>
    <property type="match status" value="1"/>
</dbReference>
<gene>
    <name evidence="7" type="ORF">PhCBS80983_g02864</name>
</gene>
<evidence type="ECO:0000256" key="1">
    <source>
        <dbReference type="ARBA" id="ARBA00022617"/>
    </source>
</evidence>
<evidence type="ECO:0000313" key="8">
    <source>
        <dbReference type="Proteomes" id="UP000318582"/>
    </source>
</evidence>
<feature type="domain" description="Cytochrome b5 heme-binding" evidence="6">
    <location>
        <begin position="159"/>
        <end position="235"/>
    </location>
</feature>
<dbReference type="Proteomes" id="UP000318582">
    <property type="component" value="Unassembled WGS sequence"/>
</dbReference>
<dbReference type="PANTHER" id="PTHR46237:SF1">
    <property type="entry name" value="CYTOCHROME B5 REDUCTASE 4"/>
    <property type="match status" value="1"/>
</dbReference>
<comment type="similarity">
    <text evidence="4">Belongs to the cytochrome b5 family.</text>
</comment>
<evidence type="ECO:0000256" key="4">
    <source>
        <dbReference type="RuleBase" id="RU362121"/>
    </source>
</evidence>
<feature type="compositionally biased region" description="Acidic residues" evidence="5">
    <location>
        <begin position="18"/>
        <end position="32"/>
    </location>
</feature>
<dbReference type="PANTHER" id="PTHR46237">
    <property type="entry name" value="CYTOCHROME B5 REDUCTASE 4 FAMILY MEMBER"/>
    <property type="match status" value="1"/>
</dbReference>
<dbReference type="Gene3D" id="3.10.120.10">
    <property type="entry name" value="Cytochrome b5-like heme/steroid binding domain"/>
    <property type="match status" value="1"/>
</dbReference>
<keyword evidence="3 4" id="KW-0408">Iron</keyword>
<dbReference type="GO" id="GO:0020037">
    <property type="term" value="F:heme binding"/>
    <property type="evidence" value="ECO:0007669"/>
    <property type="project" value="UniProtKB-UniRule"/>
</dbReference>
<evidence type="ECO:0000256" key="3">
    <source>
        <dbReference type="ARBA" id="ARBA00023004"/>
    </source>
</evidence>
<dbReference type="GO" id="GO:0004128">
    <property type="term" value="F:cytochrome-b5 reductase activity, acting on NAD(P)H"/>
    <property type="evidence" value="ECO:0007669"/>
    <property type="project" value="TreeGrafter"/>
</dbReference>
<dbReference type="EMBL" id="QEAQ01000031">
    <property type="protein sequence ID" value="TPX58901.1"/>
    <property type="molecule type" value="Genomic_DNA"/>
</dbReference>
<dbReference type="SMART" id="SM01117">
    <property type="entry name" value="Cyt-b5"/>
    <property type="match status" value="1"/>
</dbReference>
<reference evidence="7 8" key="1">
    <citation type="journal article" date="2019" name="Sci. Rep.">
        <title>Comparative genomics of chytrid fungi reveal insights into the obligate biotrophic and pathogenic lifestyle of Synchytrium endobioticum.</title>
        <authorList>
            <person name="van de Vossenberg B.T.L.H."/>
            <person name="Warris S."/>
            <person name="Nguyen H.D.T."/>
            <person name="van Gent-Pelzer M.P.E."/>
            <person name="Joly D.L."/>
            <person name="van de Geest H.C."/>
            <person name="Bonants P.J.M."/>
            <person name="Smith D.S."/>
            <person name="Levesque C.A."/>
            <person name="van der Lee T.A.J."/>
        </authorList>
    </citation>
    <scope>NUCLEOTIDE SEQUENCE [LARGE SCALE GENOMIC DNA]</scope>
    <source>
        <strain evidence="7 8">CBS 809.83</strain>
    </source>
</reference>
<feature type="compositionally biased region" description="Pro residues" evidence="5">
    <location>
        <begin position="1"/>
        <end position="11"/>
    </location>
</feature>
<dbReference type="STRING" id="109895.A0A507E5A1"/>
<dbReference type="InterPro" id="IPR036400">
    <property type="entry name" value="Cyt_B5-like_heme/steroid_sf"/>
</dbReference>
<dbReference type="GO" id="GO:0046872">
    <property type="term" value="F:metal ion binding"/>
    <property type="evidence" value="ECO:0007669"/>
    <property type="project" value="UniProtKB-UniRule"/>
</dbReference>
<dbReference type="PRINTS" id="PR00363">
    <property type="entry name" value="CYTOCHROMEB5"/>
</dbReference>
<dbReference type="Pfam" id="PF00173">
    <property type="entry name" value="Cyt-b5"/>
    <property type="match status" value="1"/>
</dbReference>
<comment type="caution">
    <text evidence="7">The sequence shown here is derived from an EMBL/GenBank/DDBJ whole genome shotgun (WGS) entry which is preliminary data.</text>
</comment>